<proteinExistence type="predicted"/>
<sequence>MIKLRPFLKRGLLYQVGNGNTFKLWKDIWHEQGPLCISHPRGPKITSLPLDSLLSRVLQQGQWNWPTQSDFDINEIVSHLPPVYPNQHDTVAWRHASGHFSVQSAMELFQPQTNRVVWHGLLQGRYKIPRHNFILWLAIWEKLSTMDKAWISHGDNGCVLCDGQFVETHDHLFSTVSTQDDAYK</sequence>
<feature type="domain" description="Reverse transcriptase zinc-binding" evidence="1">
    <location>
        <begin position="100"/>
        <end position="176"/>
    </location>
</feature>
<evidence type="ECO:0000259" key="1">
    <source>
        <dbReference type="Pfam" id="PF13966"/>
    </source>
</evidence>
<dbReference type="AlphaFoldDB" id="A0AAW2QZQ3"/>
<dbReference type="EMBL" id="JACGWM010000005">
    <property type="protein sequence ID" value="KAL0373165.1"/>
    <property type="molecule type" value="Genomic_DNA"/>
</dbReference>
<name>A0AAW2QZQ3_9LAMI</name>
<gene>
    <name evidence="2" type="ORF">Scaly_0998100</name>
</gene>
<accession>A0AAW2QZQ3</accession>
<reference evidence="2" key="2">
    <citation type="journal article" date="2024" name="Plant">
        <title>Genomic evolution and insights into agronomic trait innovations of Sesamum species.</title>
        <authorList>
            <person name="Miao H."/>
            <person name="Wang L."/>
            <person name="Qu L."/>
            <person name="Liu H."/>
            <person name="Sun Y."/>
            <person name="Le M."/>
            <person name="Wang Q."/>
            <person name="Wei S."/>
            <person name="Zheng Y."/>
            <person name="Lin W."/>
            <person name="Duan Y."/>
            <person name="Cao H."/>
            <person name="Xiong S."/>
            <person name="Wang X."/>
            <person name="Wei L."/>
            <person name="Li C."/>
            <person name="Ma Q."/>
            <person name="Ju M."/>
            <person name="Zhao R."/>
            <person name="Li G."/>
            <person name="Mu C."/>
            <person name="Tian Q."/>
            <person name="Mei H."/>
            <person name="Zhang T."/>
            <person name="Gao T."/>
            <person name="Zhang H."/>
        </authorList>
    </citation>
    <scope>NUCLEOTIDE SEQUENCE</scope>
    <source>
        <strain evidence="2">KEN8</strain>
    </source>
</reference>
<protein>
    <recommendedName>
        <fullName evidence="1">Reverse transcriptase zinc-binding domain-containing protein</fullName>
    </recommendedName>
</protein>
<organism evidence="2">
    <name type="scientific">Sesamum calycinum</name>
    <dbReference type="NCBI Taxonomy" id="2727403"/>
    <lineage>
        <taxon>Eukaryota</taxon>
        <taxon>Viridiplantae</taxon>
        <taxon>Streptophyta</taxon>
        <taxon>Embryophyta</taxon>
        <taxon>Tracheophyta</taxon>
        <taxon>Spermatophyta</taxon>
        <taxon>Magnoliopsida</taxon>
        <taxon>eudicotyledons</taxon>
        <taxon>Gunneridae</taxon>
        <taxon>Pentapetalae</taxon>
        <taxon>asterids</taxon>
        <taxon>lamiids</taxon>
        <taxon>Lamiales</taxon>
        <taxon>Pedaliaceae</taxon>
        <taxon>Sesamum</taxon>
    </lineage>
</organism>
<dbReference type="Pfam" id="PF13966">
    <property type="entry name" value="zf-RVT"/>
    <property type="match status" value="1"/>
</dbReference>
<comment type="caution">
    <text evidence="2">The sequence shown here is derived from an EMBL/GenBank/DDBJ whole genome shotgun (WGS) entry which is preliminary data.</text>
</comment>
<evidence type="ECO:0000313" key="2">
    <source>
        <dbReference type="EMBL" id="KAL0373165.1"/>
    </source>
</evidence>
<dbReference type="InterPro" id="IPR026960">
    <property type="entry name" value="RVT-Znf"/>
</dbReference>
<reference evidence="2" key="1">
    <citation type="submission" date="2020-06" db="EMBL/GenBank/DDBJ databases">
        <authorList>
            <person name="Li T."/>
            <person name="Hu X."/>
            <person name="Zhang T."/>
            <person name="Song X."/>
            <person name="Zhang H."/>
            <person name="Dai N."/>
            <person name="Sheng W."/>
            <person name="Hou X."/>
            <person name="Wei L."/>
        </authorList>
    </citation>
    <scope>NUCLEOTIDE SEQUENCE</scope>
    <source>
        <strain evidence="2">KEN8</strain>
        <tissue evidence="2">Leaf</tissue>
    </source>
</reference>